<feature type="non-terminal residue" evidence="1">
    <location>
        <position position="27"/>
    </location>
</feature>
<dbReference type="EMBL" id="LAZR01003824">
    <property type="protein sequence ID" value="KKN14367.1"/>
    <property type="molecule type" value="Genomic_DNA"/>
</dbReference>
<comment type="caution">
    <text evidence="1">The sequence shown here is derived from an EMBL/GenBank/DDBJ whole genome shotgun (WGS) entry which is preliminary data.</text>
</comment>
<organism evidence="1">
    <name type="scientific">marine sediment metagenome</name>
    <dbReference type="NCBI Taxonomy" id="412755"/>
    <lineage>
        <taxon>unclassified sequences</taxon>
        <taxon>metagenomes</taxon>
        <taxon>ecological metagenomes</taxon>
    </lineage>
</organism>
<dbReference type="AlphaFoldDB" id="A0A0F9NQR0"/>
<reference evidence="1" key="1">
    <citation type="journal article" date="2015" name="Nature">
        <title>Complex archaea that bridge the gap between prokaryotes and eukaryotes.</title>
        <authorList>
            <person name="Spang A."/>
            <person name="Saw J.H."/>
            <person name="Jorgensen S.L."/>
            <person name="Zaremba-Niedzwiedzka K."/>
            <person name="Martijn J."/>
            <person name="Lind A.E."/>
            <person name="van Eijk R."/>
            <person name="Schleper C."/>
            <person name="Guy L."/>
            <person name="Ettema T.J."/>
        </authorList>
    </citation>
    <scope>NUCLEOTIDE SEQUENCE</scope>
</reference>
<name>A0A0F9NQR0_9ZZZZ</name>
<sequence length="27" mass="3095">MAKDFLGDINLDDLVEEVYRNDPKATL</sequence>
<gene>
    <name evidence="1" type="ORF">LCGC14_0996720</name>
</gene>
<accession>A0A0F9NQR0</accession>
<evidence type="ECO:0000313" key="1">
    <source>
        <dbReference type="EMBL" id="KKN14367.1"/>
    </source>
</evidence>
<proteinExistence type="predicted"/>
<protein>
    <submittedName>
        <fullName evidence="1">Uncharacterized protein</fullName>
    </submittedName>
</protein>